<feature type="compositionally biased region" description="Acidic residues" evidence="1">
    <location>
        <begin position="160"/>
        <end position="171"/>
    </location>
</feature>
<accession>A0A0H2RD46</accession>
<name>A0A0H2RD46_9AGAM</name>
<feature type="compositionally biased region" description="Low complexity" evidence="1">
    <location>
        <begin position="281"/>
        <end position="294"/>
    </location>
</feature>
<evidence type="ECO:0000313" key="2">
    <source>
        <dbReference type="EMBL" id="KLO09729.1"/>
    </source>
</evidence>
<feature type="compositionally biased region" description="Polar residues" evidence="1">
    <location>
        <begin position="249"/>
        <end position="258"/>
    </location>
</feature>
<protein>
    <submittedName>
        <fullName evidence="2">Uncharacterized protein</fullName>
    </submittedName>
</protein>
<dbReference type="EMBL" id="KQ086047">
    <property type="protein sequence ID" value="KLO09729.1"/>
    <property type="molecule type" value="Genomic_DNA"/>
</dbReference>
<keyword evidence="3" id="KW-1185">Reference proteome</keyword>
<dbReference type="InParanoid" id="A0A0H2RD46"/>
<organism evidence="2 3">
    <name type="scientific">Schizopora paradoxa</name>
    <dbReference type="NCBI Taxonomy" id="27342"/>
    <lineage>
        <taxon>Eukaryota</taxon>
        <taxon>Fungi</taxon>
        <taxon>Dikarya</taxon>
        <taxon>Basidiomycota</taxon>
        <taxon>Agaricomycotina</taxon>
        <taxon>Agaricomycetes</taxon>
        <taxon>Hymenochaetales</taxon>
        <taxon>Schizoporaceae</taxon>
        <taxon>Schizopora</taxon>
    </lineage>
</organism>
<proteinExistence type="predicted"/>
<feature type="compositionally biased region" description="Basic and acidic residues" evidence="1">
    <location>
        <begin position="141"/>
        <end position="150"/>
    </location>
</feature>
<sequence length="393" mass="43736">MHYMRFPLENIDDVLVLQYEDERMLVSMNLSSKEERYGDMLRFVKEEWGLEKEEVIFQTDEHPLCNGQRVKMNQSLFIPHITSLIGTIYVSKKQKKQVEALAPVVESKLTEIGAATTKETTTNNISAISRLLELADQAIDHDDETDKASSDESTIMIDREDAESEASDSSEESAPYDTLADSTASMVRTEKSYITEESEEEGEMDNALADSTASIARSENSENMTNMEDSQTYGALADSTASMVISGKPSNMEDSQVSEALGESRATMLQSEATSEEEYSEAASTAPASPSYSELSLPKANDNRVLMIRVHKNVNSTPPIIFKVKLNQSLGSVFHRACNYFNFDPTMSAIFRNKSNAPLFKSMSDPMRLVCSRGGYDFIIYGYSIGETCRVVL</sequence>
<evidence type="ECO:0000313" key="3">
    <source>
        <dbReference type="Proteomes" id="UP000053477"/>
    </source>
</evidence>
<dbReference type="AlphaFoldDB" id="A0A0H2RD46"/>
<evidence type="ECO:0000256" key="1">
    <source>
        <dbReference type="SAM" id="MobiDB-lite"/>
    </source>
</evidence>
<reference evidence="2 3" key="1">
    <citation type="submission" date="2015-04" db="EMBL/GenBank/DDBJ databases">
        <title>Complete genome sequence of Schizopora paradoxa KUC8140, a cosmopolitan wood degrader in East Asia.</title>
        <authorList>
            <consortium name="DOE Joint Genome Institute"/>
            <person name="Min B."/>
            <person name="Park H."/>
            <person name="Jang Y."/>
            <person name="Kim J.-J."/>
            <person name="Kim K.H."/>
            <person name="Pangilinan J."/>
            <person name="Lipzen A."/>
            <person name="Riley R."/>
            <person name="Grigoriev I.V."/>
            <person name="Spatafora J.W."/>
            <person name="Choi I.-G."/>
        </authorList>
    </citation>
    <scope>NUCLEOTIDE SEQUENCE [LARGE SCALE GENOMIC DNA]</scope>
    <source>
        <strain evidence="2 3">KUC8140</strain>
    </source>
</reference>
<feature type="region of interest" description="Disordered" evidence="1">
    <location>
        <begin position="141"/>
        <end position="185"/>
    </location>
</feature>
<feature type="region of interest" description="Disordered" evidence="1">
    <location>
        <begin position="249"/>
        <end position="295"/>
    </location>
</feature>
<dbReference type="Proteomes" id="UP000053477">
    <property type="component" value="Unassembled WGS sequence"/>
</dbReference>
<gene>
    <name evidence="2" type="ORF">SCHPADRAFT_1000093</name>
</gene>